<organism evidence="2 3">
    <name type="scientific">Riccia fluitans</name>
    <dbReference type="NCBI Taxonomy" id="41844"/>
    <lineage>
        <taxon>Eukaryota</taxon>
        <taxon>Viridiplantae</taxon>
        <taxon>Streptophyta</taxon>
        <taxon>Embryophyta</taxon>
        <taxon>Marchantiophyta</taxon>
        <taxon>Marchantiopsida</taxon>
        <taxon>Marchantiidae</taxon>
        <taxon>Marchantiales</taxon>
        <taxon>Ricciaceae</taxon>
        <taxon>Riccia</taxon>
    </lineage>
</organism>
<accession>A0ABD1YIK6</accession>
<gene>
    <name evidence="2" type="ORF">R1flu_015297</name>
</gene>
<comment type="caution">
    <text evidence="2">The sequence shown here is derived from an EMBL/GenBank/DDBJ whole genome shotgun (WGS) entry which is preliminary data.</text>
</comment>
<keyword evidence="3" id="KW-1185">Reference proteome</keyword>
<feature type="transmembrane region" description="Helical" evidence="1">
    <location>
        <begin position="24"/>
        <end position="42"/>
    </location>
</feature>
<protein>
    <submittedName>
        <fullName evidence="2">Uncharacterized protein</fullName>
    </submittedName>
</protein>
<evidence type="ECO:0000313" key="3">
    <source>
        <dbReference type="Proteomes" id="UP001605036"/>
    </source>
</evidence>
<name>A0ABD1YIK6_9MARC</name>
<evidence type="ECO:0000256" key="1">
    <source>
        <dbReference type="SAM" id="Phobius"/>
    </source>
</evidence>
<dbReference type="Proteomes" id="UP001605036">
    <property type="component" value="Unassembled WGS sequence"/>
</dbReference>
<keyword evidence="1" id="KW-0472">Membrane</keyword>
<keyword evidence="1" id="KW-1133">Transmembrane helix</keyword>
<keyword evidence="1" id="KW-0812">Transmembrane</keyword>
<evidence type="ECO:0000313" key="2">
    <source>
        <dbReference type="EMBL" id="KAL2630611.1"/>
    </source>
</evidence>
<feature type="transmembrane region" description="Helical" evidence="1">
    <location>
        <begin position="63"/>
        <end position="83"/>
    </location>
</feature>
<proteinExistence type="predicted"/>
<dbReference type="AlphaFoldDB" id="A0ABD1YIK6"/>
<reference evidence="2 3" key="1">
    <citation type="submission" date="2024-09" db="EMBL/GenBank/DDBJ databases">
        <title>Chromosome-scale assembly of Riccia fluitans.</title>
        <authorList>
            <person name="Paukszto L."/>
            <person name="Sawicki J."/>
            <person name="Karawczyk K."/>
            <person name="Piernik-Szablinska J."/>
            <person name="Szczecinska M."/>
            <person name="Mazdziarz M."/>
        </authorList>
    </citation>
    <scope>NUCLEOTIDE SEQUENCE [LARGE SCALE GENOMIC DNA]</scope>
    <source>
        <strain evidence="2">Rf_01</strain>
        <tissue evidence="2">Aerial parts of the thallus</tissue>
    </source>
</reference>
<sequence length="102" mass="11919">MGNKPWLVVAAIIGRDPIFEEGEYYPIAITVEAVVEAVGAVGQIEGKKKKRKKNMDCHRVGLIHRRVHIIIVIWHAWMMWFVLNVEEKNYWEYYIPGANERV</sequence>
<dbReference type="EMBL" id="JBHFFA010000004">
    <property type="protein sequence ID" value="KAL2630611.1"/>
    <property type="molecule type" value="Genomic_DNA"/>
</dbReference>